<dbReference type="PANTHER" id="PTHR43760:SF1">
    <property type="entry name" value="ENDORIBONUCLEASE L-PSP_CHORISMATE MUTASE-LIKE DOMAIN-CONTAINING PROTEIN"/>
    <property type="match status" value="1"/>
</dbReference>
<dbReference type="CDD" id="cd02199">
    <property type="entry name" value="YjgF_YER057c_UK114_like_1"/>
    <property type="match status" value="1"/>
</dbReference>
<organism evidence="2">
    <name type="scientific">Ornithinibacillus sp. 4-3</name>
    <dbReference type="NCBI Taxonomy" id="3231488"/>
    <lineage>
        <taxon>Bacteria</taxon>
        <taxon>Bacillati</taxon>
        <taxon>Bacillota</taxon>
        <taxon>Bacilli</taxon>
        <taxon>Bacillales</taxon>
        <taxon>Bacillaceae</taxon>
        <taxon>Ornithinibacillus</taxon>
    </lineage>
</organism>
<feature type="domain" description="Endoribonuclease L-PSP/chorismate mutase-like" evidence="1">
    <location>
        <begin position="4"/>
        <end position="149"/>
    </location>
</feature>
<dbReference type="PANTHER" id="PTHR43760">
    <property type="entry name" value="ENDORIBONUCLEASE-RELATED"/>
    <property type="match status" value="1"/>
</dbReference>
<dbReference type="AlphaFoldDB" id="A0AB39HPH8"/>
<accession>A0AB39HPH8</accession>
<dbReference type="SUPFAM" id="SSF55298">
    <property type="entry name" value="YjgF-like"/>
    <property type="match status" value="1"/>
</dbReference>
<evidence type="ECO:0000259" key="1">
    <source>
        <dbReference type="Pfam" id="PF14588"/>
    </source>
</evidence>
<dbReference type="Pfam" id="PF14588">
    <property type="entry name" value="YjgF_endoribonc"/>
    <property type="match status" value="1"/>
</dbReference>
<name>A0AB39HPH8_9BACI</name>
<dbReference type="InterPro" id="IPR013813">
    <property type="entry name" value="Endoribo_LPSP/chorism_mut-like"/>
</dbReference>
<proteinExistence type="predicted"/>
<protein>
    <submittedName>
        <fullName evidence="2">RidA family protein</fullName>
    </submittedName>
</protein>
<dbReference type="Gene3D" id="3.30.1330.40">
    <property type="entry name" value="RutC-like"/>
    <property type="match status" value="1"/>
</dbReference>
<gene>
    <name evidence="2" type="ORF">AB4Y30_15595</name>
</gene>
<sequence length="151" mass="16123">MSVEARLKELNITLEEAQPSANKFVPVNQTGNLLYTSGQVCAKDGVLVSTGKLGSEVSVEEGQKAAEQCMIRCLSVLKDHLGDLDKIKKIVKVLGFVQSADDFYDQPAVMNGASDLLHAVFGEKGKHARAAIGSNALPNNASVEVEIIVEI</sequence>
<dbReference type="EMBL" id="CP162599">
    <property type="protein sequence ID" value="XDK32410.1"/>
    <property type="molecule type" value="Genomic_DNA"/>
</dbReference>
<dbReference type="InterPro" id="IPR035959">
    <property type="entry name" value="RutC-like_sf"/>
</dbReference>
<dbReference type="RefSeq" id="WP_368653099.1">
    <property type="nucleotide sequence ID" value="NZ_CP162599.1"/>
</dbReference>
<reference evidence="2" key="1">
    <citation type="submission" date="2024-07" db="EMBL/GenBank/DDBJ databases">
        <title>Halotolerant mesophilic bacterium Ornithinibacillus sp. 4-3, sp. nov., isolated from soil.</title>
        <authorList>
            <person name="Sidarenka A.V."/>
            <person name="Guliayeva D.E."/>
            <person name="Leanovich S.I."/>
            <person name="Hileuskaya K.S."/>
            <person name="Akhremchuk A.E."/>
            <person name="Sikolenko M.A."/>
            <person name="Valentovich L.N."/>
        </authorList>
    </citation>
    <scope>NUCLEOTIDE SEQUENCE</scope>
    <source>
        <strain evidence="2">4-3</strain>
    </source>
</reference>
<evidence type="ECO:0000313" key="2">
    <source>
        <dbReference type="EMBL" id="XDK32410.1"/>
    </source>
</evidence>